<accession>A0A5C3LST9</accession>
<evidence type="ECO:0000313" key="2">
    <source>
        <dbReference type="EMBL" id="TFK35855.1"/>
    </source>
</evidence>
<evidence type="ECO:0000313" key="3">
    <source>
        <dbReference type="Proteomes" id="UP000308652"/>
    </source>
</evidence>
<dbReference type="Proteomes" id="UP000308652">
    <property type="component" value="Unassembled WGS sequence"/>
</dbReference>
<feature type="compositionally biased region" description="Polar residues" evidence="1">
    <location>
        <begin position="140"/>
        <end position="151"/>
    </location>
</feature>
<evidence type="ECO:0000256" key="1">
    <source>
        <dbReference type="SAM" id="MobiDB-lite"/>
    </source>
</evidence>
<organism evidence="2 3">
    <name type="scientific">Crucibulum laeve</name>
    <dbReference type="NCBI Taxonomy" id="68775"/>
    <lineage>
        <taxon>Eukaryota</taxon>
        <taxon>Fungi</taxon>
        <taxon>Dikarya</taxon>
        <taxon>Basidiomycota</taxon>
        <taxon>Agaricomycotina</taxon>
        <taxon>Agaricomycetes</taxon>
        <taxon>Agaricomycetidae</taxon>
        <taxon>Agaricales</taxon>
        <taxon>Agaricineae</taxon>
        <taxon>Nidulariaceae</taxon>
        <taxon>Crucibulum</taxon>
    </lineage>
</organism>
<protein>
    <submittedName>
        <fullName evidence="2">Uncharacterized protein</fullName>
    </submittedName>
</protein>
<dbReference type="AlphaFoldDB" id="A0A5C3LST9"/>
<dbReference type="EMBL" id="ML213618">
    <property type="protein sequence ID" value="TFK35855.1"/>
    <property type="molecule type" value="Genomic_DNA"/>
</dbReference>
<feature type="region of interest" description="Disordered" evidence="1">
    <location>
        <begin position="140"/>
        <end position="159"/>
    </location>
</feature>
<keyword evidence="3" id="KW-1185">Reference proteome</keyword>
<proteinExistence type="predicted"/>
<name>A0A5C3LST9_9AGAR</name>
<sequence length="185" mass="20772">MFINSYIAIHNSKISSPRSKYIRSSSVPPQKQHTRSMRPIYIHLLPLFPHLLYYQTPTSPSSPLLEPSRTPLSIIVSFPLLPLASSLDFYLSTGTSTQAQVSKYLVSITAHPHPHLFPTLPTLVNELGVMIPLLTDQKTLRSGSSDPTSWCSGGDESGSIKRSSVRVREHCKLQHHELVYLWIDK</sequence>
<gene>
    <name evidence="2" type="ORF">BDQ12DRAFT_266124</name>
</gene>
<reference evidence="2 3" key="1">
    <citation type="journal article" date="2019" name="Nat. Ecol. Evol.">
        <title>Megaphylogeny resolves global patterns of mushroom evolution.</title>
        <authorList>
            <person name="Varga T."/>
            <person name="Krizsan K."/>
            <person name="Foldi C."/>
            <person name="Dima B."/>
            <person name="Sanchez-Garcia M."/>
            <person name="Sanchez-Ramirez S."/>
            <person name="Szollosi G.J."/>
            <person name="Szarkandi J.G."/>
            <person name="Papp V."/>
            <person name="Albert L."/>
            <person name="Andreopoulos W."/>
            <person name="Angelini C."/>
            <person name="Antonin V."/>
            <person name="Barry K.W."/>
            <person name="Bougher N.L."/>
            <person name="Buchanan P."/>
            <person name="Buyck B."/>
            <person name="Bense V."/>
            <person name="Catcheside P."/>
            <person name="Chovatia M."/>
            <person name="Cooper J."/>
            <person name="Damon W."/>
            <person name="Desjardin D."/>
            <person name="Finy P."/>
            <person name="Geml J."/>
            <person name="Haridas S."/>
            <person name="Hughes K."/>
            <person name="Justo A."/>
            <person name="Karasinski D."/>
            <person name="Kautmanova I."/>
            <person name="Kiss B."/>
            <person name="Kocsube S."/>
            <person name="Kotiranta H."/>
            <person name="LaButti K.M."/>
            <person name="Lechner B.E."/>
            <person name="Liimatainen K."/>
            <person name="Lipzen A."/>
            <person name="Lukacs Z."/>
            <person name="Mihaltcheva S."/>
            <person name="Morgado L.N."/>
            <person name="Niskanen T."/>
            <person name="Noordeloos M.E."/>
            <person name="Ohm R.A."/>
            <person name="Ortiz-Santana B."/>
            <person name="Ovrebo C."/>
            <person name="Racz N."/>
            <person name="Riley R."/>
            <person name="Savchenko A."/>
            <person name="Shiryaev A."/>
            <person name="Soop K."/>
            <person name="Spirin V."/>
            <person name="Szebenyi C."/>
            <person name="Tomsovsky M."/>
            <person name="Tulloss R.E."/>
            <person name="Uehling J."/>
            <person name="Grigoriev I.V."/>
            <person name="Vagvolgyi C."/>
            <person name="Papp T."/>
            <person name="Martin F.M."/>
            <person name="Miettinen O."/>
            <person name="Hibbett D.S."/>
            <person name="Nagy L.G."/>
        </authorList>
    </citation>
    <scope>NUCLEOTIDE SEQUENCE [LARGE SCALE GENOMIC DNA]</scope>
    <source>
        <strain evidence="2 3">CBS 166.37</strain>
    </source>
</reference>